<keyword evidence="2" id="KW-0418">Kinase</keyword>
<organism evidence="2 3">
    <name type="scientific">Acorus gramineus</name>
    <name type="common">Dwarf sweet flag</name>
    <dbReference type="NCBI Taxonomy" id="55184"/>
    <lineage>
        <taxon>Eukaryota</taxon>
        <taxon>Viridiplantae</taxon>
        <taxon>Streptophyta</taxon>
        <taxon>Embryophyta</taxon>
        <taxon>Tracheophyta</taxon>
        <taxon>Spermatophyta</taxon>
        <taxon>Magnoliopsida</taxon>
        <taxon>Liliopsida</taxon>
        <taxon>Acoraceae</taxon>
        <taxon>Acorus</taxon>
    </lineage>
</organism>
<feature type="compositionally biased region" description="Polar residues" evidence="1">
    <location>
        <begin position="61"/>
        <end position="81"/>
    </location>
</feature>
<dbReference type="Gene3D" id="1.10.510.10">
    <property type="entry name" value="Transferase(Phosphotransferase) domain 1"/>
    <property type="match status" value="1"/>
</dbReference>
<evidence type="ECO:0000313" key="3">
    <source>
        <dbReference type="Proteomes" id="UP001179952"/>
    </source>
</evidence>
<reference evidence="2" key="1">
    <citation type="journal article" date="2023" name="Nat. Commun.">
        <title>Diploid and tetraploid genomes of Acorus and the evolution of monocots.</title>
        <authorList>
            <person name="Ma L."/>
            <person name="Liu K.W."/>
            <person name="Li Z."/>
            <person name="Hsiao Y.Y."/>
            <person name="Qi Y."/>
            <person name="Fu T."/>
            <person name="Tang G.D."/>
            <person name="Zhang D."/>
            <person name="Sun W.H."/>
            <person name="Liu D.K."/>
            <person name="Li Y."/>
            <person name="Chen G.Z."/>
            <person name="Liu X.D."/>
            <person name="Liao X.Y."/>
            <person name="Jiang Y.T."/>
            <person name="Yu X."/>
            <person name="Hao Y."/>
            <person name="Huang J."/>
            <person name="Zhao X.W."/>
            <person name="Ke S."/>
            <person name="Chen Y.Y."/>
            <person name="Wu W.L."/>
            <person name="Hsu J.L."/>
            <person name="Lin Y.F."/>
            <person name="Huang M.D."/>
            <person name="Li C.Y."/>
            <person name="Huang L."/>
            <person name="Wang Z.W."/>
            <person name="Zhao X."/>
            <person name="Zhong W.Y."/>
            <person name="Peng D.H."/>
            <person name="Ahmad S."/>
            <person name="Lan S."/>
            <person name="Zhang J.S."/>
            <person name="Tsai W.C."/>
            <person name="Van de Peer Y."/>
            <person name="Liu Z.J."/>
        </authorList>
    </citation>
    <scope>NUCLEOTIDE SEQUENCE</scope>
    <source>
        <strain evidence="2">SCP</strain>
    </source>
</reference>
<keyword evidence="2" id="KW-0675">Receptor</keyword>
<reference evidence="2" key="2">
    <citation type="submission" date="2023-06" db="EMBL/GenBank/DDBJ databases">
        <authorList>
            <person name="Ma L."/>
            <person name="Liu K.-W."/>
            <person name="Li Z."/>
            <person name="Hsiao Y.-Y."/>
            <person name="Qi Y."/>
            <person name="Fu T."/>
            <person name="Tang G."/>
            <person name="Zhang D."/>
            <person name="Sun W.-H."/>
            <person name="Liu D.-K."/>
            <person name="Li Y."/>
            <person name="Chen G.-Z."/>
            <person name="Liu X.-D."/>
            <person name="Liao X.-Y."/>
            <person name="Jiang Y.-T."/>
            <person name="Yu X."/>
            <person name="Hao Y."/>
            <person name="Huang J."/>
            <person name="Zhao X.-W."/>
            <person name="Ke S."/>
            <person name="Chen Y.-Y."/>
            <person name="Wu W.-L."/>
            <person name="Hsu J.-L."/>
            <person name="Lin Y.-F."/>
            <person name="Huang M.-D."/>
            <person name="Li C.-Y."/>
            <person name="Huang L."/>
            <person name="Wang Z.-W."/>
            <person name="Zhao X."/>
            <person name="Zhong W.-Y."/>
            <person name="Peng D.-H."/>
            <person name="Ahmad S."/>
            <person name="Lan S."/>
            <person name="Zhang J.-S."/>
            <person name="Tsai W.-C."/>
            <person name="Van De Peer Y."/>
            <person name="Liu Z.-J."/>
        </authorList>
    </citation>
    <scope>NUCLEOTIDE SEQUENCE</scope>
    <source>
        <strain evidence="2">SCP</strain>
        <tissue evidence="2">Leaves</tissue>
    </source>
</reference>
<dbReference type="AlphaFoldDB" id="A0AAV9B755"/>
<evidence type="ECO:0000313" key="2">
    <source>
        <dbReference type="EMBL" id="KAK1272593.1"/>
    </source>
</evidence>
<sequence length="88" mass="10193">MEDAGRLADLLDHHMWNEERKDLIHEVCKLAKRCLSIVGKERPTMREVVIELDRLTGLQNQSEVMSNPEQTESCITGNNTECSHHRKH</sequence>
<dbReference type="EMBL" id="JAUJYN010000004">
    <property type="protein sequence ID" value="KAK1272593.1"/>
    <property type="molecule type" value="Genomic_DNA"/>
</dbReference>
<keyword evidence="3" id="KW-1185">Reference proteome</keyword>
<gene>
    <name evidence="2" type="ORF">QJS04_geneDACA022414</name>
</gene>
<dbReference type="Proteomes" id="UP001179952">
    <property type="component" value="Unassembled WGS sequence"/>
</dbReference>
<keyword evidence="2" id="KW-0808">Transferase</keyword>
<comment type="caution">
    <text evidence="2">The sequence shown here is derived from an EMBL/GenBank/DDBJ whole genome shotgun (WGS) entry which is preliminary data.</text>
</comment>
<dbReference type="GO" id="GO:0016301">
    <property type="term" value="F:kinase activity"/>
    <property type="evidence" value="ECO:0007669"/>
    <property type="project" value="UniProtKB-KW"/>
</dbReference>
<accession>A0AAV9B755</accession>
<proteinExistence type="predicted"/>
<name>A0AAV9B755_ACOGR</name>
<feature type="region of interest" description="Disordered" evidence="1">
    <location>
        <begin position="61"/>
        <end position="88"/>
    </location>
</feature>
<evidence type="ECO:0000256" key="1">
    <source>
        <dbReference type="SAM" id="MobiDB-lite"/>
    </source>
</evidence>
<protein>
    <submittedName>
        <fullName evidence="2">Wall-associated receptor kinase-like 17</fullName>
    </submittedName>
</protein>